<name>A0A173TA70_EUBRA</name>
<dbReference type="RefSeq" id="WP_022036681.1">
    <property type="nucleotide sequence ID" value="NZ_CABKSU010000027.1"/>
</dbReference>
<reference evidence="2 3" key="1">
    <citation type="submission" date="2015-09" db="EMBL/GenBank/DDBJ databases">
        <authorList>
            <consortium name="Pathogen Informatics"/>
        </authorList>
    </citation>
    <scope>NUCLEOTIDE SEQUENCE [LARGE SCALE GENOMIC DNA]</scope>
    <source>
        <strain evidence="2 3">2789STDY5608891</strain>
    </source>
</reference>
<sequence length="179" mass="20942">MTVKEKLKQEEEKLLESVNNSYRDMMRAQFDCIFEELEERCEKSPEYAARVLLSHKSFARCMKYAMKKIMEIRTPTEKEKELARKQEAPIVTPVSSDVLFEWIDEYYELDDKEAYEKEMQKQEAAQTSKKKKRTVKKPAKPLLDGLLGKEGGDAPDLKPSKVKKSRRKELDGQLSLFQI</sequence>
<evidence type="ECO:0000313" key="3">
    <source>
        <dbReference type="Proteomes" id="UP000095492"/>
    </source>
</evidence>
<organism evidence="2 3">
    <name type="scientific">Eubacterium ramulus</name>
    <dbReference type="NCBI Taxonomy" id="39490"/>
    <lineage>
        <taxon>Bacteria</taxon>
        <taxon>Bacillati</taxon>
        <taxon>Bacillota</taxon>
        <taxon>Clostridia</taxon>
        <taxon>Eubacteriales</taxon>
        <taxon>Eubacteriaceae</taxon>
        <taxon>Eubacterium</taxon>
    </lineage>
</organism>
<evidence type="ECO:0000313" key="2">
    <source>
        <dbReference type="EMBL" id="CUM98817.1"/>
    </source>
</evidence>
<gene>
    <name evidence="2" type="ORF">ERS852448_01378</name>
</gene>
<feature type="region of interest" description="Disordered" evidence="1">
    <location>
        <begin position="118"/>
        <end position="166"/>
    </location>
</feature>
<dbReference type="GeneID" id="42785828"/>
<dbReference type="OrthoDB" id="9925592at2"/>
<dbReference type="STRING" id="39490.ERS852448_01378"/>
<proteinExistence type="predicted"/>
<dbReference type="EMBL" id="CYYA01000007">
    <property type="protein sequence ID" value="CUM98817.1"/>
    <property type="molecule type" value="Genomic_DNA"/>
</dbReference>
<dbReference type="AlphaFoldDB" id="A0A173TA70"/>
<feature type="compositionally biased region" description="Basic residues" evidence="1">
    <location>
        <begin position="128"/>
        <end position="139"/>
    </location>
</feature>
<evidence type="ECO:0000256" key="1">
    <source>
        <dbReference type="SAM" id="MobiDB-lite"/>
    </source>
</evidence>
<feature type="compositionally biased region" description="Basic and acidic residues" evidence="1">
    <location>
        <begin position="150"/>
        <end position="159"/>
    </location>
</feature>
<dbReference type="Proteomes" id="UP000095492">
    <property type="component" value="Unassembled WGS sequence"/>
</dbReference>
<protein>
    <submittedName>
        <fullName evidence="2">Uncharacterized protein</fullName>
    </submittedName>
</protein>
<accession>A0A173TA70</accession>